<accession>C5LZV2</accession>
<keyword evidence="2" id="KW-0862">Zinc</keyword>
<gene>
    <name evidence="5" type="ORF">Pmar_PMAR004509</name>
</gene>
<dbReference type="Gene3D" id="3.40.30.10">
    <property type="entry name" value="Glutaredoxin"/>
    <property type="match status" value="1"/>
</dbReference>
<keyword evidence="2" id="KW-0863">Zinc-finger</keyword>
<evidence type="ECO:0000256" key="3">
    <source>
        <dbReference type="SAM" id="MobiDB-lite"/>
    </source>
</evidence>
<dbReference type="GeneID" id="9037150"/>
<dbReference type="OrthoDB" id="444492at2759"/>
<dbReference type="Proteomes" id="UP000007800">
    <property type="component" value="Unassembled WGS sequence"/>
</dbReference>
<dbReference type="PROSITE" id="PS50114">
    <property type="entry name" value="GATA_ZN_FINGER_2"/>
    <property type="match status" value="1"/>
</dbReference>
<evidence type="ECO:0000313" key="5">
    <source>
        <dbReference type="EMBL" id="EEQ97770.1"/>
    </source>
</evidence>
<keyword evidence="2" id="KW-0479">Metal-binding</keyword>
<dbReference type="InParanoid" id="C5LZV2"/>
<protein>
    <recommendedName>
        <fullName evidence="4">GATA-type domain-containing protein</fullName>
    </recommendedName>
</protein>
<proteinExistence type="predicted"/>
<keyword evidence="1" id="KW-0676">Redox-active center</keyword>
<dbReference type="RefSeq" id="XP_002765053.1">
    <property type="nucleotide sequence ID" value="XM_002765007.1"/>
</dbReference>
<dbReference type="EMBL" id="GG686971">
    <property type="protein sequence ID" value="EEQ97770.1"/>
    <property type="molecule type" value="Genomic_DNA"/>
</dbReference>
<evidence type="ECO:0000259" key="4">
    <source>
        <dbReference type="PROSITE" id="PS50114"/>
    </source>
</evidence>
<sequence>MRCPMKSSSQAPRAWTPRVSRTPITTKSRRSPALPLSQDKLTISQLKSMVESHEGGSVRQLTAAPLQRVQLIPTQVVERSQPALTVVSGDPGSSSVPNPMLTAAATMSSCDNCKRVGVALWEDELTGEAFCDECWSMWEAQAAAQDDAEQRRETPVEDWFMMDTTTDEDDGDCDMMDGDSDDDDIDPAVLYGSGPVGSHTVRQQQQQSRRPAPNFAQRSLVALELGKNSNDLYEMCLDKQLLDAYNNAAANHRVPPSLESPTKVEKKSTTKSVKFNTGGAVRFFDTDAELQDPCSCEFPIQVKDFDGQSCHHANYIGMSRAAAATAAAQQEQQQQYMSTLSDYSSDELKGVAYQMSKPRGVWPRQYYNQVVAMLKEKLGDKQDSVEFIPKKDPGVTGNFEVAVDGTIVHSKQNGDGFLHSNPASFEKVASSILKALEG</sequence>
<feature type="compositionally biased region" description="Polar residues" evidence="3">
    <location>
        <begin position="1"/>
        <end position="11"/>
    </location>
</feature>
<dbReference type="InterPro" id="IPR011893">
    <property type="entry name" value="Selenoprotein_Rdx-typ"/>
</dbReference>
<dbReference type="GO" id="GO:0043565">
    <property type="term" value="F:sequence-specific DNA binding"/>
    <property type="evidence" value="ECO:0007669"/>
    <property type="project" value="InterPro"/>
</dbReference>
<feature type="region of interest" description="Disordered" evidence="3">
    <location>
        <begin position="1"/>
        <end position="35"/>
    </location>
</feature>
<evidence type="ECO:0000256" key="2">
    <source>
        <dbReference type="PROSITE-ProRule" id="PRU00094"/>
    </source>
</evidence>
<dbReference type="AlphaFoldDB" id="C5LZV2"/>
<name>C5LZV2_PERM5</name>
<keyword evidence="6" id="KW-1185">Reference proteome</keyword>
<dbReference type="GO" id="GO:0006355">
    <property type="term" value="P:regulation of DNA-templated transcription"/>
    <property type="evidence" value="ECO:0007669"/>
    <property type="project" value="InterPro"/>
</dbReference>
<evidence type="ECO:0000313" key="6">
    <source>
        <dbReference type="Proteomes" id="UP000007800"/>
    </source>
</evidence>
<reference evidence="5 6" key="1">
    <citation type="submission" date="2008-07" db="EMBL/GenBank/DDBJ databases">
        <authorList>
            <person name="El-Sayed N."/>
            <person name="Caler E."/>
            <person name="Inman J."/>
            <person name="Amedeo P."/>
            <person name="Hass B."/>
            <person name="Wortman J."/>
        </authorList>
    </citation>
    <scope>NUCLEOTIDE SEQUENCE [LARGE SCALE GENOMIC DNA]</scope>
    <source>
        <strain evidence="6">ATCC 50983 / TXsc</strain>
    </source>
</reference>
<feature type="domain" description="GATA-type" evidence="4">
    <location>
        <begin position="109"/>
        <end position="134"/>
    </location>
</feature>
<dbReference type="Pfam" id="PF10262">
    <property type="entry name" value="Rdx"/>
    <property type="match status" value="1"/>
</dbReference>
<dbReference type="InterPro" id="IPR000679">
    <property type="entry name" value="Znf_GATA"/>
</dbReference>
<evidence type="ECO:0000256" key="1">
    <source>
        <dbReference type="ARBA" id="ARBA00023284"/>
    </source>
</evidence>
<organism evidence="6">
    <name type="scientific">Perkinsus marinus (strain ATCC 50983 / TXsc)</name>
    <dbReference type="NCBI Taxonomy" id="423536"/>
    <lineage>
        <taxon>Eukaryota</taxon>
        <taxon>Sar</taxon>
        <taxon>Alveolata</taxon>
        <taxon>Perkinsozoa</taxon>
        <taxon>Perkinsea</taxon>
        <taxon>Perkinsida</taxon>
        <taxon>Perkinsidae</taxon>
        <taxon>Perkinsus</taxon>
    </lineage>
</organism>
<dbReference type="GO" id="GO:0008270">
    <property type="term" value="F:zinc ion binding"/>
    <property type="evidence" value="ECO:0007669"/>
    <property type="project" value="UniProtKB-KW"/>
</dbReference>